<keyword evidence="1" id="KW-0378">Hydrolase</keyword>
<comment type="similarity">
    <text evidence="2">Belongs to the AB hydrolase superfamily. Epoxide hydrolase family.</text>
</comment>
<dbReference type="InterPro" id="IPR000639">
    <property type="entry name" value="Epox_hydrolase-like"/>
</dbReference>
<dbReference type="GO" id="GO:0004301">
    <property type="term" value="F:epoxide hydrolase activity"/>
    <property type="evidence" value="ECO:0007669"/>
    <property type="project" value="UniProtKB-ARBA"/>
</dbReference>
<dbReference type="PRINTS" id="PR00412">
    <property type="entry name" value="EPOXHYDRLASE"/>
</dbReference>
<dbReference type="RefSeq" id="XP_030827845.1">
    <property type="nucleotide sequence ID" value="XM_030971985.1"/>
</dbReference>
<dbReference type="Pfam" id="PF00561">
    <property type="entry name" value="Abhydrolase_1"/>
    <property type="match status" value="1"/>
</dbReference>
<dbReference type="SUPFAM" id="SSF53474">
    <property type="entry name" value="alpha/beta-Hydrolases"/>
    <property type="match status" value="1"/>
</dbReference>
<reference evidence="5" key="2">
    <citation type="submission" date="2021-01" db="UniProtKB">
        <authorList>
            <consortium name="EnsemblMetazoa"/>
        </authorList>
    </citation>
    <scope>IDENTIFICATION</scope>
</reference>
<dbReference type="InParanoid" id="A0A7M7MY61"/>
<evidence type="ECO:0000256" key="3">
    <source>
        <dbReference type="SAM" id="Phobius"/>
    </source>
</evidence>
<keyword evidence="3" id="KW-0812">Transmembrane</keyword>
<evidence type="ECO:0000313" key="6">
    <source>
        <dbReference type="Proteomes" id="UP000007110"/>
    </source>
</evidence>
<dbReference type="Proteomes" id="UP000007110">
    <property type="component" value="Unassembled WGS sequence"/>
</dbReference>
<dbReference type="GeneID" id="591403"/>
<dbReference type="PRINTS" id="PR00111">
    <property type="entry name" value="ABHYDROLASE"/>
</dbReference>
<dbReference type="Gene3D" id="3.40.50.1820">
    <property type="entry name" value="alpha/beta hydrolase"/>
    <property type="match status" value="1"/>
</dbReference>
<name>A0A7M7MY61_STRPU</name>
<dbReference type="PANTHER" id="PTHR43329">
    <property type="entry name" value="EPOXIDE HYDROLASE"/>
    <property type="match status" value="1"/>
</dbReference>
<evidence type="ECO:0000256" key="1">
    <source>
        <dbReference type="ARBA" id="ARBA00022801"/>
    </source>
</evidence>
<evidence type="ECO:0000313" key="5">
    <source>
        <dbReference type="EnsemblMetazoa" id="XP_030827845"/>
    </source>
</evidence>
<reference evidence="6" key="1">
    <citation type="submission" date="2015-02" db="EMBL/GenBank/DDBJ databases">
        <title>Genome sequencing for Strongylocentrotus purpuratus.</title>
        <authorList>
            <person name="Murali S."/>
            <person name="Liu Y."/>
            <person name="Vee V."/>
            <person name="English A."/>
            <person name="Wang M."/>
            <person name="Skinner E."/>
            <person name="Han Y."/>
            <person name="Muzny D.M."/>
            <person name="Worley K.C."/>
            <person name="Gibbs R.A."/>
        </authorList>
    </citation>
    <scope>NUCLEOTIDE SEQUENCE</scope>
</reference>
<dbReference type="AlphaFoldDB" id="A0A7M7MY61"/>
<feature type="transmembrane region" description="Helical" evidence="3">
    <location>
        <begin position="13"/>
        <end position="40"/>
    </location>
</feature>
<dbReference type="GO" id="GO:0016787">
    <property type="term" value="F:hydrolase activity"/>
    <property type="evidence" value="ECO:0000318"/>
    <property type="project" value="GO_Central"/>
</dbReference>
<dbReference type="InterPro" id="IPR000073">
    <property type="entry name" value="AB_hydrolase_1"/>
</dbReference>
<evidence type="ECO:0000259" key="4">
    <source>
        <dbReference type="Pfam" id="PF00561"/>
    </source>
</evidence>
<proteinExistence type="inferred from homology"/>
<keyword evidence="3" id="KW-1133">Transmembrane helix</keyword>
<keyword evidence="6" id="KW-1185">Reference proteome</keyword>
<dbReference type="OMA" id="CHGFPGL"/>
<protein>
    <recommendedName>
        <fullName evidence="4">AB hydrolase-1 domain-containing protein</fullName>
    </recommendedName>
</protein>
<evidence type="ECO:0000256" key="2">
    <source>
        <dbReference type="ARBA" id="ARBA00038334"/>
    </source>
</evidence>
<dbReference type="EnsemblMetazoa" id="XM_030971985">
    <property type="protein sequence ID" value="XP_030827845"/>
    <property type="gene ID" value="LOC591403"/>
</dbReference>
<dbReference type="OrthoDB" id="408373at2759"/>
<dbReference type="KEGG" id="spu:591403"/>
<dbReference type="FunCoup" id="A0A7M7MY61">
    <property type="interactions" value="2"/>
</dbReference>
<dbReference type="InterPro" id="IPR029058">
    <property type="entry name" value="AB_hydrolase_fold"/>
</dbReference>
<organism evidence="5 6">
    <name type="scientific">Strongylocentrotus purpuratus</name>
    <name type="common">Purple sea urchin</name>
    <dbReference type="NCBI Taxonomy" id="7668"/>
    <lineage>
        <taxon>Eukaryota</taxon>
        <taxon>Metazoa</taxon>
        <taxon>Echinodermata</taxon>
        <taxon>Eleutherozoa</taxon>
        <taxon>Echinozoa</taxon>
        <taxon>Echinoidea</taxon>
        <taxon>Euechinoidea</taxon>
        <taxon>Echinacea</taxon>
        <taxon>Camarodonta</taxon>
        <taxon>Echinidea</taxon>
        <taxon>Strongylocentrotidae</taxon>
        <taxon>Strongylocentrotus</taxon>
    </lineage>
</organism>
<keyword evidence="3" id="KW-0472">Membrane</keyword>
<accession>A0A7M7MY61</accession>
<feature type="domain" description="AB hydrolase-1" evidence="4">
    <location>
        <begin position="88"/>
        <end position="328"/>
    </location>
</feature>
<sequence>MQSTSMANLIRKAIGVFILIPFAIYSVCKGISLLVLSLIFRGRAWMFQKKERTARPSCMNDPNLGTHKTVRVKGLNLHVVVSGNPHHPLMLFLHGFPECWYSWRHQIRAFNKDYYCVSFDMRGVGESDAPLGVKNYGMAELVGDVSELIKVLGYTSCVIVGHDWGGAVAWQFVARYPDLVEKFINMNVPHPGRFTEVMKSGIAQLLMSWYIMFFQLPYLPEILVSMGDFSMIKSACKKGPTTDEDVEAFKYSMSRPGRATSFLNYYRAAVRYPLSARIDKIECPTLLIWGTGDFALHTDNSYGTEKYCNDLKVERIEGGDHFIQQERPNEVNEIMRKFLSEH</sequence>